<dbReference type="EMBL" id="BBMT01000006">
    <property type="protein sequence ID" value="GAL35335.1"/>
    <property type="molecule type" value="Genomic_DNA"/>
</dbReference>
<name>A0A090T5S8_9VIBR</name>
<proteinExistence type="predicted"/>
<evidence type="ECO:0000313" key="1">
    <source>
        <dbReference type="EMBL" id="GAL35335.1"/>
    </source>
</evidence>
<sequence>MNRIQALVDFMHTEADQGNQAFIENINDGHHLAYLSDLAYLKENETVIAKTLVADV</sequence>
<comment type="caution">
    <text evidence="1">The sequence shown here is derived from an EMBL/GenBank/DDBJ whole genome shotgun (WGS) entry which is preliminary data.</text>
</comment>
<dbReference type="Proteomes" id="UP000029224">
    <property type="component" value="Unassembled WGS sequence"/>
</dbReference>
<accession>A0A090T5S8</accession>
<protein>
    <submittedName>
        <fullName evidence="1">Uncharacterized protein</fullName>
    </submittedName>
</protein>
<organism evidence="1 2">
    <name type="scientific">Vibrio maritimus</name>
    <dbReference type="NCBI Taxonomy" id="990268"/>
    <lineage>
        <taxon>Bacteria</taxon>
        <taxon>Pseudomonadati</taxon>
        <taxon>Pseudomonadota</taxon>
        <taxon>Gammaproteobacteria</taxon>
        <taxon>Vibrionales</taxon>
        <taxon>Vibrionaceae</taxon>
        <taxon>Vibrio</taxon>
    </lineage>
</organism>
<gene>
    <name evidence="1" type="ORF">JCM19240_3705</name>
</gene>
<evidence type="ECO:0000313" key="2">
    <source>
        <dbReference type="Proteomes" id="UP000029224"/>
    </source>
</evidence>
<dbReference type="AlphaFoldDB" id="A0A090T5S8"/>
<reference evidence="1 2" key="2">
    <citation type="submission" date="2014-09" db="EMBL/GenBank/DDBJ databases">
        <authorList>
            <consortium name="NBRP consortium"/>
            <person name="Sawabe T."/>
            <person name="Meirelles P."/>
            <person name="Nakanishi M."/>
            <person name="Sayaka M."/>
            <person name="Hattori M."/>
            <person name="Ohkuma M."/>
        </authorList>
    </citation>
    <scope>NUCLEOTIDE SEQUENCE [LARGE SCALE GENOMIC DNA]</scope>
    <source>
        <strain evidence="1 2">JCM 19240</strain>
    </source>
</reference>
<keyword evidence="2" id="KW-1185">Reference proteome</keyword>
<reference evidence="1 2" key="1">
    <citation type="submission" date="2014-09" db="EMBL/GenBank/DDBJ databases">
        <title>Vibrio maritimus JCM 19240. (C210) whole genome shotgun sequence.</title>
        <authorList>
            <person name="Sawabe T."/>
            <person name="Meirelles P."/>
            <person name="Nakanishi M."/>
            <person name="Sayaka M."/>
            <person name="Hattori M."/>
            <person name="Ohkuma M."/>
        </authorList>
    </citation>
    <scope>NUCLEOTIDE SEQUENCE [LARGE SCALE GENOMIC DNA]</scope>
    <source>
        <strain evidence="1 2">JCM 19240</strain>
    </source>
</reference>